<gene>
    <name evidence="1" type="ORF">SPELUC_LOCUS11324</name>
</gene>
<evidence type="ECO:0000313" key="1">
    <source>
        <dbReference type="EMBL" id="CAG8702037.1"/>
    </source>
</evidence>
<comment type="caution">
    <text evidence="1">The sequence shown here is derived from an EMBL/GenBank/DDBJ whole genome shotgun (WGS) entry which is preliminary data.</text>
</comment>
<evidence type="ECO:0000313" key="2">
    <source>
        <dbReference type="Proteomes" id="UP000789366"/>
    </source>
</evidence>
<dbReference type="Proteomes" id="UP000789366">
    <property type="component" value="Unassembled WGS sequence"/>
</dbReference>
<accession>A0ACA9PEN1</accession>
<reference evidence="1" key="1">
    <citation type="submission" date="2021-06" db="EMBL/GenBank/DDBJ databases">
        <authorList>
            <person name="Kallberg Y."/>
            <person name="Tangrot J."/>
            <person name="Rosling A."/>
        </authorList>
    </citation>
    <scope>NUCLEOTIDE SEQUENCE</scope>
    <source>
        <strain evidence="1">28 12/20/2015</strain>
    </source>
</reference>
<name>A0ACA9PEN1_9GLOM</name>
<feature type="non-terminal residue" evidence="1">
    <location>
        <position position="1"/>
    </location>
</feature>
<dbReference type="EMBL" id="CAJVPW010023658">
    <property type="protein sequence ID" value="CAG8702037.1"/>
    <property type="molecule type" value="Genomic_DNA"/>
</dbReference>
<sequence length="46" mass="5032">IRLENKGVGKGEGIESLLLDFDKFVVVVEINLTFDIVREGKIGVAT</sequence>
<feature type="non-terminal residue" evidence="1">
    <location>
        <position position="46"/>
    </location>
</feature>
<keyword evidence="2" id="KW-1185">Reference proteome</keyword>
<proteinExistence type="predicted"/>
<protein>
    <submittedName>
        <fullName evidence="1">4152_t:CDS:1</fullName>
    </submittedName>
</protein>
<organism evidence="1 2">
    <name type="scientific">Cetraspora pellucida</name>
    <dbReference type="NCBI Taxonomy" id="1433469"/>
    <lineage>
        <taxon>Eukaryota</taxon>
        <taxon>Fungi</taxon>
        <taxon>Fungi incertae sedis</taxon>
        <taxon>Mucoromycota</taxon>
        <taxon>Glomeromycotina</taxon>
        <taxon>Glomeromycetes</taxon>
        <taxon>Diversisporales</taxon>
        <taxon>Gigasporaceae</taxon>
        <taxon>Cetraspora</taxon>
    </lineage>
</organism>